<protein>
    <submittedName>
        <fullName evidence="1">Uncharacterized protein</fullName>
    </submittedName>
</protein>
<reference evidence="1 2" key="1">
    <citation type="submission" date="2022-06" db="EMBL/GenBank/DDBJ databases">
        <title>Actinoplanes abujensis sp. nov., isolated from Nigerian arid soil.</title>
        <authorList>
            <person name="Ding P."/>
        </authorList>
    </citation>
    <scope>NUCLEOTIDE SEQUENCE [LARGE SCALE GENOMIC DNA]</scope>
    <source>
        <strain evidence="2">TRM88002</strain>
    </source>
</reference>
<comment type="caution">
    <text evidence="1">The sequence shown here is derived from an EMBL/GenBank/DDBJ whole genome shotgun (WGS) entry which is preliminary data.</text>
</comment>
<sequence length="84" mass="9227">MRSKNALGPTVGYRSSPSDKVTSIFFNGANIVWSWCARTTGNGCTIRFVGSDTVYSGGHQVHDLQGDSRWIFYANSAGVQRQPR</sequence>
<gene>
    <name evidence="1" type="ORF">LXN57_35590</name>
</gene>
<dbReference type="EMBL" id="JAMQOL010000052">
    <property type="protein sequence ID" value="MCM4082895.1"/>
    <property type="molecule type" value="Genomic_DNA"/>
</dbReference>
<evidence type="ECO:0000313" key="1">
    <source>
        <dbReference type="EMBL" id="MCM4082895.1"/>
    </source>
</evidence>
<dbReference type="RefSeq" id="WP_251802620.1">
    <property type="nucleotide sequence ID" value="NZ_JAMQOL010000052.1"/>
</dbReference>
<dbReference type="Proteomes" id="UP001523216">
    <property type="component" value="Unassembled WGS sequence"/>
</dbReference>
<accession>A0ABT0YAU5</accession>
<keyword evidence="2" id="KW-1185">Reference proteome</keyword>
<organism evidence="1 2">
    <name type="scientific">Paractinoplanes hotanensis</name>
    <dbReference type="NCBI Taxonomy" id="2906497"/>
    <lineage>
        <taxon>Bacteria</taxon>
        <taxon>Bacillati</taxon>
        <taxon>Actinomycetota</taxon>
        <taxon>Actinomycetes</taxon>
        <taxon>Micromonosporales</taxon>
        <taxon>Micromonosporaceae</taxon>
        <taxon>Paractinoplanes</taxon>
    </lineage>
</organism>
<proteinExistence type="predicted"/>
<evidence type="ECO:0000313" key="2">
    <source>
        <dbReference type="Proteomes" id="UP001523216"/>
    </source>
</evidence>
<name>A0ABT0YAU5_9ACTN</name>